<dbReference type="Proteomes" id="UP000067008">
    <property type="component" value="Chromosome 1"/>
</dbReference>
<name>A0AAD1BJZ9_PREIN</name>
<protein>
    <submittedName>
        <fullName evidence="1">Uncharacterized protein</fullName>
    </submittedName>
</protein>
<accession>A0AAD1BJZ9</accession>
<evidence type="ECO:0000313" key="2">
    <source>
        <dbReference type="Proteomes" id="UP000067008"/>
    </source>
</evidence>
<organism evidence="1 2">
    <name type="scientific">Prevotella intermedia</name>
    <dbReference type="NCBI Taxonomy" id="28131"/>
    <lineage>
        <taxon>Bacteria</taxon>
        <taxon>Pseudomonadati</taxon>
        <taxon>Bacteroidota</taxon>
        <taxon>Bacteroidia</taxon>
        <taxon>Bacteroidales</taxon>
        <taxon>Prevotellaceae</taxon>
        <taxon>Prevotella</taxon>
    </lineage>
</organism>
<evidence type="ECO:0000313" key="1">
    <source>
        <dbReference type="EMBL" id="BAR97074.1"/>
    </source>
</evidence>
<reference evidence="1 2" key="1">
    <citation type="submission" date="2015-07" db="EMBL/GenBank/DDBJ databases">
        <title>Complete genome sequence of Prevotella intermedia strain 17-2.</title>
        <authorList>
            <person name="Nambu T."/>
        </authorList>
    </citation>
    <scope>NUCLEOTIDE SEQUENCE [LARGE SCALE GENOMIC DNA]</scope>
    <source>
        <strain evidence="1 2">17-2</strain>
    </source>
</reference>
<proteinExistence type="predicted"/>
<gene>
    <name evidence="1" type="ORF">PI172_2346</name>
</gene>
<dbReference type="AlphaFoldDB" id="A0AAD1BJZ9"/>
<dbReference type="EMBL" id="AP014926">
    <property type="protein sequence ID" value="BAR97074.1"/>
    <property type="molecule type" value="Genomic_DNA"/>
</dbReference>
<sequence length="42" mass="4336">MQVCGSSGGYSRKQNSHKVDDLVAVCCFCCAPTPLSNGSGEV</sequence>